<dbReference type="EMBL" id="RCNU01000007">
    <property type="protein sequence ID" value="RWQ94399.1"/>
    <property type="molecule type" value="Genomic_DNA"/>
</dbReference>
<evidence type="ECO:0000313" key="1">
    <source>
        <dbReference type="EMBL" id="RWQ94399.1"/>
    </source>
</evidence>
<sequence>MKCYYFDSLRSPPPFSIVENILPCLFTLHHKGSLSESCILKMSQFSLFEQALGRGQAYEVHMNKVGSVSFDQAPKAIGTKNLNSCSAVMMVSVKGAILGHISPLPTITNDPSAGENHVREMMTEFLEVYRREKDFRLGPEIKKSGIVFGIYLGNIALPDQKELIESILLENVEDNPLPKLIPYEISAGGHGVPQRGTVFIDGRSTPPKVYVEDKDQEWF</sequence>
<protein>
    <submittedName>
        <fullName evidence="1">Uncharacterized protein</fullName>
    </submittedName>
</protein>
<dbReference type="Proteomes" id="UP000283841">
    <property type="component" value="Unassembled WGS sequence"/>
</dbReference>
<gene>
    <name evidence="1" type="ORF">C8Q69DRAFT_291439</name>
</gene>
<reference evidence="1 2" key="1">
    <citation type="journal article" date="2018" name="Front. Microbiol.">
        <title>Genomic and genetic insights into a cosmopolitan fungus, Paecilomyces variotii (Eurotiales).</title>
        <authorList>
            <person name="Urquhart A.S."/>
            <person name="Mondo S.J."/>
            <person name="Makela M.R."/>
            <person name="Hane J.K."/>
            <person name="Wiebenga A."/>
            <person name="He G."/>
            <person name="Mihaltcheva S."/>
            <person name="Pangilinan J."/>
            <person name="Lipzen A."/>
            <person name="Barry K."/>
            <person name="de Vries R.P."/>
            <person name="Grigoriev I.V."/>
            <person name="Idnurm A."/>
        </authorList>
    </citation>
    <scope>NUCLEOTIDE SEQUENCE [LARGE SCALE GENOMIC DNA]</scope>
    <source>
        <strain evidence="1 2">CBS 101075</strain>
    </source>
</reference>
<dbReference type="AlphaFoldDB" id="A0A443HRL0"/>
<name>A0A443HRL0_BYSSP</name>
<organism evidence="1 2">
    <name type="scientific">Byssochlamys spectabilis</name>
    <name type="common">Paecilomyces variotii</name>
    <dbReference type="NCBI Taxonomy" id="264951"/>
    <lineage>
        <taxon>Eukaryota</taxon>
        <taxon>Fungi</taxon>
        <taxon>Dikarya</taxon>
        <taxon>Ascomycota</taxon>
        <taxon>Pezizomycotina</taxon>
        <taxon>Eurotiomycetes</taxon>
        <taxon>Eurotiomycetidae</taxon>
        <taxon>Eurotiales</taxon>
        <taxon>Thermoascaceae</taxon>
        <taxon>Paecilomyces</taxon>
    </lineage>
</organism>
<proteinExistence type="predicted"/>
<evidence type="ECO:0000313" key="2">
    <source>
        <dbReference type="Proteomes" id="UP000283841"/>
    </source>
</evidence>
<dbReference type="GeneID" id="39596295"/>
<comment type="caution">
    <text evidence="1">The sequence shown here is derived from an EMBL/GenBank/DDBJ whole genome shotgun (WGS) entry which is preliminary data.</text>
</comment>
<dbReference type="VEuPathDB" id="FungiDB:C8Q69DRAFT_291439"/>
<accession>A0A443HRL0</accession>
<keyword evidence="2" id="KW-1185">Reference proteome</keyword>
<dbReference type="RefSeq" id="XP_028484044.1">
    <property type="nucleotide sequence ID" value="XM_028627018.1"/>
</dbReference>